<dbReference type="WBParaSite" id="ACOC_0000357701-mRNA-1">
    <property type="protein sequence ID" value="ACOC_0000357701-mRNA-1"/>
    <property type="gene ID" value="ACOC_0000357701"/>
</dbReference>
<organism evidence="4">
    <name type="scientific">Angiostrongylus costaricensis</name>
    <name type="common">Nematode worm</name>
    <dbReference type="NCBI Taxonomy" id="334426"/>
    <lineage>
        <taxon>Eukaryota</taxon>
        <taxon>Metazoa</taxon>
        <taxon>Ecdysozoa</taxon>
        <taxon>Nematoda</taxon>
        <taxon>Chromadorea</taxon>
        <taxon>Rhabditida</taxon>
        <taxon>Rhabditina</taxon>
        <taxon>Rhabditomorpha</taxon>
        <taxon>Strongyloidea</taxon>
        <taxon>Metastrongylidae</taxon>
        <taxon>Angiostrongylus</taxon>
    </lineage>
</organism>
<reference evidence="2 3" key="2">
    <citation type="submission" date="2018-11" db="EMBL/GenBank/DDBJ databases">
        <authorList>
            <consortium name="Pathogen Informatics"/>
        </authorList>
    </citation>
    <scope>NUCLEOTIDE SEQUENCE [LARGE SCALE GENOMIC DNA]</scope>
    <source>
        <strain evidence="2 3">Costa Rica</strain>
    </source>
</reference>
<name>A0A158PFL5_ANGCS</name>
<reference evidence="4" key="1">
    <citation type="submission" date="2016-04" db="UniProtKB">
        <authorList>
            <consortium name="WormBaseParasite"/>
        </authorList>
    </citation>
    <scope>IDENTIFICATION</scope>
</reference>
<dbReference type="AlphaFoldDB" id="A0A158PFL5"/>
<dbReference type="EMBL" id="UYYA01001149">
    <property type="protein sequence ID" value="VDM55163.1"/>
    <property type="molecule type" value="Genomic_DNA"/>
</dbReference>
<proteinExistence type="predicted"/>
<evidence type="ECO:0000256" key="1">
    <source>
        <dbReference type="SAM" id="MobiDB-lite"/>
    </source>
</evidence>
<sequence>MEGAPSICYFLSFKTQVGAVASDIDVPRPSIFLKPAFPNGSDFNGQSGASLGNTGQYYVNDTLNSHNFYASAQNSADLRILPNAFSYLYEYYRAIGLDGYAAFIQAQIVENAALSGTAGSLIPPVPTTTSQTTISNANNLTPPGGSD</sequence>
<gene>
    <name evidence="2" type="ORF">ACOC_LOCUS3578</name>
</gene>
<evidence type="ECO:0000313" key="2">
    <source>
        <dbReference type="EMBL" id="VDM55163.1"/>
    </source>
</evidence>
<dbReference type="Proteomes" id="UP000267027">
    <property type="component" value="Unassembled WGS sequence"/>
</dbReference>
<evidence type="ECO:0000313" key="4">
    <source>
        <dbReference type="WBParaSite" id="ACOC_0000357701-mRNA-1"/>
    </source>
</evidence>
<feature type="region of interest" description="Disordered" evidence="1">
    <location>
        <begin position="125"/>
        <end position="147"/>
    </location>
</feature>
<accession>A0A158PFL5</accession>
<feature type="compositionally biased region" description="Polar residues" evidence="1">
    <location>
        <begin position="127"/>
        <end position="141"/>
    </location>
</feature>
<keyword evidence="3" id="KW-1185">Reference proteome</keyword>
<protein>
    <submittedName>
        <fullName evidence="4">VP1</fullName>
    </submittedName>
</protein>
<evidence type="ECO:0000313" key="3">
    <source>
        <dbReference type="Proteomes" id="UP000267027"/>
    </source>
</evidence>